<dbReference type="InterPro" id="IPR050704">
    <property type="entry name" value="Peptidase_C85-like"/>
</dbReference>
<comment type="catalytic activity">
    <reaction evidence="1">
        <text>Thiol-dependent hydrolysis of ester, thioester, amide, peptide and isopeptide bonds formed by the C-terminal Gly of ubiquitin (a 76-residue protein attached to proteins as an intracellular targeting signal).</text>
        <dbReference type="EC" id="3.4.19.12"/>
    </reaction>
</comment>
<feature type="region of interest" description="Disordered" evidence="8">
    <location>
        <begin position="55"/>
        <end position="122"/>
    </location>
</feature>
<dbReference type="PANTHER" id="PTHR12419:SF4">
    <property type="entry name" value="OTU DOMAIN-CONTAINING PROTEIN 5"/>
    <property type="match status" value="1"/>
</dbReference>
<evidence type="ECO:0000313" key="11">
    <source>
        <dbReference type="Proteomes" id="UP000784294"/>
    </source>
</evidence>
<name>A0A448WSD2_9PLAT</name>
<evidence type="ECO:0000256" key="5">
    <source>
        <dbReference type="ARBA" id="ARBA00022786"/>
    </source>
</evidence>
<dbReference type="EC" id="3.4.19.12" evidence="3"/>
<evidence type="ECO:0000256" key="2">
    <source>
        <dbReference type="ARBA" id="ARBA00010407"/>
    </source>
</evidence>
<accession>A0A448WSD2</accession>
<feature type="compositionally biased region" description="Polar residues" evidence="8">
    <location>
        <begin position="1"/>
        <end position="12"/>
    </location>
</feature>
<dbReference type="FunFam" id="3.90.70.80:FF:000018">
    <property type="entry name" value="OTU domain-containing protein 5-B"/>
    <property type="match status" value="1"/>
</dbReference>
<dbReference type="Pfam" id="PF02338">
    <property type="entry name" value="OTU"/>
    <property type="match status" value="1"/>
</dbReference>
<dbReference type="Proteomes" id="UP000784294">
    <property type="component" value="Unassembled WGS sequence"/>
</dbReference>
<evidence type="ECO:0000256" key="3">
    <source>
        <dbReference type="ARBA" id="ARBA00012759"/>
    </source>
</evidence>
<evidence type="ECO:0000256" key="1">
    <source>
        <dbReference type="ARBA" id="ARBA00000707"/>
    </source>
</evidence>
<dbReference type="GO" id="GO:0061578">
    <property type="term" value="F:K63-linked deubiquitinase activity"/>
    <property type="evidence" value="ECO:0007669"/>
    <property type="project" value="TreeGrafter"/>
</dbReference>
<feature type="domain" description="OTU" evidence="9">
    <location>
        <begin position="180"/>
        <end position="302"/>
    </location>
</feature>
<feature type="region of interest" description="Disordered" evidence="8">
    <location>
        <begin position="1"/>
        <end position="42"/>
    </location>
</feature>
<dbReference type="Gene3D" id="3.90.70.80">
    <property type="match status" value="1"/>
</dbReference>
<evidence type="ECO:0000256" key="4">
    <source>
        <dbReference type="ARBA" id="ARBA00022670"/>
    </source>
</evidence>
<evidence type="ECO:0000259" key="9">
    <source>
        <dbReference type="PROSITE" id="PS50802"/>
    </source>
</evidence>
<dbReference type="OrthoDB" id="409956at2759"/>
<dbReference type="GO" id="GO:0016579">
    <property type="term" value="P:protein deubiquitination"/>
    <property type="evidence" value="ECO:0007669"/>
    <property type="project" value="TreeGrafter"/>
</dbReference>
<dbReference type="GO" id="GO:0006508">
    <property type="term" value="P:proteolysis"/>
    <property type="evidence" value="ECO:0007669"/>
    <property type="project" value="UniProtKB-KW"/>
</dbReference>
<keyword evidence="5" id="KW-0833">Ubl conjugation pathway</keyword>
<protein>
    <recommendedName>
        <fullName evidence="3">ubiquitinyl hydrolase 1</fullName>
        <ecNumber evidence="3">3.4.19.12</ecNumber>
    </recommendedName>
    <alternativeName>
        <fullName evidence="7">Deubiquitinating enzyme A</fullName>
    </alternativeName>
</protein>
<feature type="compositionally biased region" description="Basic and acidic residues" evidence="8">
    <location>
        <begin position="73"/>
        <end position="85"/>
    </location>
</feature>
<dbReference type="InterPro" id="IPR038765">
    <property type="entry name" value="Papain-like_cys_pep_sf"/>
</dbReference>
<keyword evidence="6" id="KW-0378">Hydrolase</keyword>
<sequence length="410" mass="47019">MSFEPSVNMTIKNKNRKDRSKHDKGERIPEHEIPGTSSNTRYNYSYTKYAYTPRNEISDEYPGPHRGRAHACQRKEVCTKERDKSFNQYSSSSNQKRHWSSSVSLENPKKNCDRRPSQAVTTELGEISSSVTVSEDGGNNSEDEYYIATGTRPLPTTKVGGTNLAEENNLEDLLIEKKGWKIVHVGSDGACLFRSVAHQIFGDEEKHHIIRTQVLDYMTKNEEHFSQYITEDFSRYIERKKNLHCHGNHVEIQAIAELYNRPVEIYHSTAEPINVFQAEYSNEPPIRLSYHGRVHYNSVVDPFNPSFGHGLGMPNYQPGLPEPDLIARAMDESENTHIEDAMLRDKLAETEQREIEQCIEDQVVRESYFEHMSGIRKSILMNIMALAKSYTDPLLYVRISLMNSHSGQNA</sequence>
<feature type="compositionally biased region" description="Basic and acidic residues" evidence="8">
    <location>
        <begin position="20"/>
        <end position="33"/>
    </location>
</feature>
<dbReference type="PROSITE" id="PS50802">
    <property type="entry name" value="OTU"/>
    <property type="match status" value="1"/>
</dbReference>
<evidence type="ECO:0000256" key="7">
    <source>
        <dbReference type="ARBA" id="ARBA00033460"/>
    </source>
</evidence>
<dbReference type="EMBL" id="CAAALY010039580">
    <property type="protein sequence ID" value="VEL18992.1"/>
    <property type="molecule type" value="Genomic_DNA"/>
</dbReference>
<organism evidence="10 11">
    <name type="scientific">Protopolystoma xenopodis</name>
    <dbReference type="NCBI Taxonomy" id="117903"/>
    <lineage>
        <taxon>Eukaryota</taxon>
        <taxon>Metazoa</taxon>
        <taxon>Spiralia</taxon>
        <taxon>Lophotrochozoa</taxon>
        <taxon>Platyhelminthes</taxon>
        <taxon>Monogenea</taxon>
        <taxon>Polyopisthocotylea</taxon>
        <taxon>Polystomatidea</taxon>
        <taxon>Polystomatidae</taxon>
        <taxon>Protopolystoma</taxon>
    </lineage>
</organism>
<dbReference type="InterPro" id="IPR003323">
    <property type="entry name" value="OTU_dom"/>
</dbReference>
<proteinExistence type="inferred from homology"/>
<dbReference type="GO" id="GO:0004843">
    <property type="term" value="F:cysteine-type deubiquitinase activity"/>
    <property type="evidence" value="ECO:0007669"/>
    <property type="project" value="UniProtKB-EC"/>
</dbReference>
<evidence type="ECO:0000256" key="6">
    <source>
        <dbReference type="ARBA" id="ARBA00022801"/>
    </source>
</evidence>
<comment type="similarity">
    <text evidence="2">Belongs to the peptidase C85 family.</text>
</comment>
<gene>
    <name evidence="10" type="ORF">PXEA_LOCUS12432</name>
</gene>
<comment type="caution">
    <text evidence="10">The sequence shown here is derived from an EMBL/GenBank/DDBJ whole genome shotgun (WGS) entry which is preliminary data.</text>
</comment>
<evidence type="ECO:0000256" key="8">
    <source>
        <dbReference type="SAM" id="MobiDB-lite"/>
    </source>
</evidence>
<dbReference type="SUPFAM" id="SSF54001">
    <property type="entry name" value="Cysteine proteinases"/>
    <property type="match status" value="1"/>
</dbReference>
<dbReference type="AlphaFoldDB" id="A0A448WSD2"/>
<feature type="compositionally biased region" description="Basic and acidic residues" evidence="8">
    <location>
        <begin position="107"/>
        <end position="116"/>
    </location>
</feature>
<dbReference type="CDD" id="cd22752">
    <property type="entry name" value="OTU_OTUD5-like"/>
    <property type="match status" value="1"/>
</dbReference>
<feature type="compositionally biased region" description="Polar residues" evidence="8">
    <location>
        <begin position="86"/>
        <end position="105"/>
    </location>
</feature>
<dbReference type="PANTHER" id="PTHR12419">
    <property type="entry name" value="OTU DOMAIN CONTAINING PROTEIN"/>
    <property type="match status" value="1"/>
</dbReference>
<keyword evidence="11" id="KW-1185">Reference proteome</keyword>
<keyword evidence="4" id="KW-0645">Protease</keyword>
<evidence type="ECO:0000313" key="10">
    <source>
        <dbReference type="EMBL" id="VEL18992.1"/>
    </source>
</evidence>
<reference evidence="10" key="1">
    <citation type="submission" date="2018-11" db="EMBL/GenBank/DDBJ databases">
        <authorList>
            <consortium name="Pathogen Informatics"/>
        </authorList>
    </citation>
    <scope>NUCLEOTIDE SEQUENCE</scope>
</reference>